<reference evidence="3" key="1">
    <citation type="journal article" date="2019" name="Int. J. Syst. Evol. Microbiol.">
        <title>The Global Catalogue of Microorganisms (GCM) 10K type strain sequencing project: providing services to taxonomists for standard genome sequencing and annotation.</title>
        <authorList>
            <consortium name="The Broad Institute Genomics Platform"/>
            <consortium name="The Broad Institute Genome Sequencing Center for Infectious Disease"/>
            <person name="Wu L."/>
            <person name="Ma J."/>
        </authorList>
    </citation>
    <scope>NUCLEOTIDE SEQUENCE [LARGE SCALE GENOMIC DNA]</scope>
    <source>
        <strain evidence="3">CCM 8932</strain>
    </source>
</reference>
<evidence type="ECO:0000313" key="3">
    <source>
        <dbReference type="Proteomes" id="UP001596253"/>
    </source>
</evidence>
<evidence type="ECO:0000313" key="2">
    <source>
        <dbReference type="EMBL" id="MFC6165418.1"/>
    </source>
</evidence>
<keyword evidence="3" id="KW-1185">Reference proteome</keyword>
<comment type="caution">
    <text evidence="2">The sequence shown here is derived from an EMBL/GenBank/DDBJ whole genome shotgun (WGS) entry which is preliminary data.</text>
</comment>
<dbReference type="Proteomes" id="UP001596253">
    <property type="component" value="Unassembled WGS sequence"/>
</dbReference>
<accession>A0ABW1R683</accession>
<protein>
    <recommendedName>
        <fullName evidence="4">Integral membrane protein</fullName>
    </recommendedName>
</protein>
<dbReference type="RefSeq" id="WP_137640051.1">
    <property type="nucleotide sequence ID" value="NZ_BJDK01000013.1"/>
</dbReference>
<feature type="transmembrane region" description="Helical" evidence="1">
    <location>
        <begin position="66"/>
        <end position="87"/>
    </location>
</feature>
<gene>
    <name evidence="2" type="ORF">ACFP3T_12115</name>
</gene>
<feature type="transmembrane region" description="Helical" evidence="1">
    <location>
        <begin position="39"/>
        <end position="59"/>
    </location>
</feature>
<sequence length="121" mass="13948">MKKYRWIQGIAAVYGGIYVAALYYASGVHTGFKLDDHQLTGYVICGLLLGCLVWSFLVRTRGLRRLLALVLLGCCLALLGVTLFDIVNFNEAFWYFIFWVYLLPIMELIETIEFIIETRIR</sequence>
<evidence type="ECO:0008006" key="4">
    <source>
        <dbReference type="Google" id="ProtNLM"/>
    </source>
</evidence>
<organism evidence="2 3">
    <name type="scientific">Lactiplantibacillus dongliensis</name>
    <dbReference type="NCBI Taxonomy" id="2559919"/>
    <lineage>
        <taxon>Bacteria</taxon>
        <taxon>Bacillati</taxon>
        <taxon>Bacillota</taxon>
        <taxon>Bacilli</taxon>
        <taxon>Lactobacillales</taxon>
        <taxon>Lactobacillaceae</taxon>
        <taxon>Lactiplantibacillus</taxon>
    </lineage>
</organism>
<proteinExistence type="predicted"/>
<feature type="transmembrane region" description="Helical" evidence="1">
    <location>
        <begin position="7"/>
        <end position="27"/>
    </location>
</feature>
<keyword evidence="1" id="KW-0812">Transmembrane</keyword>
<feature type="transmembrane region" description="Helical" evidence="1">
    <location>
        <begin position="93"/>
        <end position="116"/>
    </location>
</feature>
<keyword evidence="1" id="KW-0472">Membrane</keyword>
<dbReference type="EMBL" id="JBHSSD010000051">
    <property type="protein sequence ID" value="MFC6165418.1"/>
    <property type="molecule type" value="Genomic_DNA"/>
</dbReference>
<name>A0ABW1R683_9LACO</name>
<keyword evidence="1" id="KW-1133">Transmembrane helix</keyword>
<evidence type="ECO:0000256" key="1">
    <source>
        <dbReference type="SAM" id="Phobius"/>
    </source>
</evidence>